<feature type="transmembrane region" description="Helical" evidence="1">
    <location>
        <begin position="298"/>
        <end position="318"/>
    </location>
</feature>
<name>A0A9X1T012_9HYPH</name>
<keyword evidence="3" id="KW-1185">Reference proteome</keyword>
<accession>A0A9X1T012</accession>
<dbReference type="RefSeq" id="WP_231813420.1">
    <property type="nucleotide sequence ID" value="NZ_JAJOZR010000004.1"/>
</dbReference>
<keyword evidence="1" id="KW-0812">Transmembrane</keyword>
<feature type="transmembrane region" description="Helical" evidence="1">
    <location>
        <begin position="324"/>
        <end position="344"/>
    </location>
</feature>
<feature type="transmembrane region" description="Helical" evidence="1">
    <location>
        <begin position="50"/>
        <end position="69"/>
    </location>
</feature>
<feature type="transmembrane region" description="Helical" evidence="1">
    <location>
        <begin position="90"/>
        <end position="113"/>
    </location>
</feature>
<evidence type="ECO:0000313" key="3">
    <source>
        <dbReference type="Proteomes" id="UP001139089"/>
    </source>
</evidence>
<dbReference type="Proteomes" id="UP001139089">
    <property type="component" value="Unassembled WGS sequence"/>
</dbReference>
<feature type="transmembrane region" description="Helical" evidence="1">
    <location>
        <begin position="176"/>
        <end position="198"/>
    </location>
</feature>
<proteinExistence type="predicted"/>
<dbReference type="EMBL" id="JAJOZR010000004">
    <property type="protein sequence ID" value="MCD7109046.1"/>
    <property type="molecule type" value="Genomic_DNA"/>
</dbReference>
<protein>
    <recommendedName>
        <fullName evidence="4">O-antigen/teichoic acid export membrane protein</fullName>
    </recommendedName>
</protein>
<evidence type="ECO:0000313" key="2">
    <source>
        <dbReference type="EMBL" id="MCD7109046.1"/>
    </source>
</evidence>
<gene>
    <name evidence="2" type="ORF">LRX75_08315</name>
</gene>
<feature type="transmembrane region" description="Helical" evidence="1">
    <location>
        <begin position="389"/>
        <end position="407"/>
    </location>
</feature>
<dbReference type="AlphaFoldDB" id="A0A9X1T012"/>
<keyword evidence="1" id="KW-1133">Transmembrane helix</keyword>
<feature type="transmembrane region" description="Helical" evidence="1">
    <location>
        <begin position="148"/>
        <end position="170"/>
    </location>
</feature>
<sequence length="420" mass="44876">MTKPVLLLRSVAAKASRVSLSMAGTLAIAGSNFLLSLVLIPLLVPADYGFFIFGQVLTAFSYSIVNAMGGTPLSITLNKGTPDWQPEYLAIMKVDAILSVLAGLIAIGSGFVFGMPLPVTLFMGLFTFAAALRWGFRCAEFARHRVKTTGLSDVIYACIVVTGCVVMYFGHLADTLLAASITVATAASLSAVYLWLSLEKVGGRGRLSHYAEVWKGQSRWALLGVVTTEMTSNGHAYLVTFMAGPQAFAPIAVAALFWRPLTVVLPSLMLIERPIMARQLAKGDVDGARATARSFLRIVLTILAGNVVLAVAVALVFHDKVASLPYEASTLYTACSLWFIVVLIQSMRIPASSLIQAARQFKPLAQTSLIAAPVTMLVAAGIIYTVSPIASIVGIIAGEVVMTALVFRLTRRKQLFDQPA</sequence>
<feature type="transmembrane region" description="Helical" evidence="1">
    <location>
        <begin position="364"/>
        <end position="383"/>
    </location>
</feature>
<feature type="transmembrane region" description="Helical" evidence="1">
    <location>
        <begin position="20"/>
        <end position="44"/>
    </location>
</feature>
<reference evidence="2" key="1">
    <citation type="submission" date="2021-12" db="EMBL/GenBank/DDBJ databases">
        <authorList>
            <person name="Li Y."/>
        </authorList>
    </citation>
    <scope>NUCLEOTIDE SEQUENCE</scope>
    <source>
        <strain evidence="2">DKSPLA3</strain>
    </source>
</reference>
<evidence type="ECO:0008006" key="4">
    <source>
        <dbReference type="Google" id="ProtNLM"/>
    </source>
</evidence>
<keyword evidence="1" id="KW-0472">Membrane</keyword>
<evidence type="ECO:0000256" key="1">
    <source>
        <dbReference type="SAM" id="Phobius"/>
    </source>
</evidence>
<feature type="transmembrane region" description="Helical" evidence="1">
    <location>
        <begin position="119"/>
        <end position="136"/>
    </location>
</feature>
<organism evidence="2 3">
    <name type="scientific">Rhizobium quercicola</name>
    <dbReference type="NCBI Taxonomy" id="2901226"/>
    <lineage>
        <taxon>Bacteria</taxon>
        <taxon>Pseudomonadati</taxon>
        <taxon>Pseudomonadota</taxon>
        <taxon>Alphaproteobacteria</taxon>
        <taxon>Hyphomicrobiales</taxon>
        <taxon>Rhizobiaceae</taxon>
        <taxon>Rhizobium/Agrobacterium group</taxon>
        <taxon>Rhizobium</taxon>
    </lineage>
</organism>
<comment type="caution">
    <text evidence="2">The sequence shown here is derived from an EMBL/GenBank/DDBJ whole genome shotgun (WGS) entry which is preliminary data.</text>
</comment>